<keyword evidence="3" id="KW-1185">Reference proteome</keyword>
<accession>A0A840EHP2</accession>
<gene>
    <name evidence="2" type="ORF">GGR32_000211</name>
</gene>
<evidence type="ECO:0000313" key="3">
    <source>
        <dbReference type="Proteomes" id="UP000553034"/>
    </source>
</evidence>
<dbReference type="PROSITE" id="PS51257">
    <property type="entry name" value="PROKAR_LIPOPROTEIN"/>
    <property type="match status" value="1"/>
</dbReference>
<protein>
    <recommendedName>
        <fullName evidence="4">DUF4197 domain-containing protein</fullName>
    </recommendedName>
</protein>
<feature type="signal peptide" evidence="1">
    <location>
        <begin position="1"/>
        <end position="18"/>
    </location>
</feature>
<comment type="caution">
    <text evidence="2">The sequence shown here is derived from an EMBL/GenBank/DDBJ whole genome shotgun (WGS) entry which is preliminary data.</text>
</comment>
<name>A0A840EHP2_9FLAO</name>
<dbReference type="EMBL" id="JACIFO010000001">
    <property type="protein sequence ID" value="MBB4117939.1"/>
    <property type="molecule type" value="Genomic_DNA"/>
</dbReference>
<keyword evidence="1" id="KW-0732">Signal</keyword>
<dbReference type="InterPro" id="IPR025245">
    <property type="entry name" value="DUF4197"/>
</dbReference>
<evidence type="ECO:0000256" key="1">
    <source>
        <dbReference type="SAM" id="SignalP"/>
    </source>
</evidence>
<proteinExistence type="predicted"/>
<evidence type="ECO:0008006" key="4">
    <source>
        <dbReference type="Google" id="ProtNLM"/>
    </source>
</evidence>
<organism evidence="2 3">
    <name type="scientific">Mesonia hippocampi</name>
    <dbReference type="NCBI Taxonomy" id="1628250"/>
    <lineage>
        <taxon>Bacteria</taxon>
        <taxon>Pseudomonadati</taxon>
        <taxon>Bacteroidota</taxon>
        <taxon>Flavobacteriia</taxon>
        <taxon>Flavobacteriales</taxon>
        <taxon>Flavobacteriaceae</taxon>
        <taxon>Mesonia</taxon>
    </lineage>
</organism>
<dbReference type="RefSeq" id="WP_183475587.1">
    <property type="nucleotide sequence ID" value="NZ_JACIFO010000001.1"/>
</dbReference>
<evidence type="ECO:0000313" key="2">
    <source>
        <dbReference type="EMBL" id="MBB4117939.1"/>
    </source>
</evidence>
<dbReference type="Pfam" id="PF13852">
    <property type="entry name" value="DUF4197"/>
    <property type="match status" value="1"/>
</dbReference>
<dbReference type="Proteomes" id="UP000553034">
    <property type="component" value="Unassembled WGS sequence"/>
</dbReference>
<dbReference type="AlphaFoldDB" id="A0A840EHP2"/>
<sequence>MLKKTLLIGLILSTTACAELQQIAENLPEIEQNAPLGNEQIANGLKEALTKGIDDQVQKLTQKNGFYNNPLVKIALPEELQKVENVLRDIGLGSLADKGIEALNHTAEEAVKEATPIFVNAIQEMSINDAKNILLGQNNAATQYLEEKTNTELYNKFKPVIENSFAKVGANEIWSNIIERYNNIPLTNNVNPNLTDYVTQEALNGVYKMIAVEEKDIRENINSRTSDLLKKVFALQD</sequence>
<reference evidence="2 3" key="1">
    <citation type="submission" date="2020-08" db="EMBL/GenBank/DDBJ databases">
        <title>Genomic Encyclopedia of Type Strains, Phase IV (KMG-IV): sequencing the most valuable type-strain genomes for metagenomic binning, comparative biology and taxonomic classification.</title>
        <authorList>
            <person name="Goeker M."/>
        </authorList>
    </citation>
    <scope>NUCLEOTIDE SEQUENCE [LARGE SCALE GENOMIC DNA]</scope>
    <source>
        <strain evidence="2 3">DSM 29568</strain>
    </source>
</reference>
<feature type="chain" id="PRO_5032859969" description="DUF4197 domain-containing protein" evidence="1">
    <location>
        <begin position="19"/>
        <end position="237"/>
    </location>
</feature>